<comment type="caution">
    <text evidence="4">The sequence shown here is derived from an EMBL/GenBank/DDBJ whole genome shotgun (WGS) entry which is preliminary data.</text>
</comment>
<evidence type="ECO:0000256" key="1">
    <source>
        <dbReference type="SAM" id="MobiDB-lite"/>
    </source>
</evidence>
<dbReference type="InterPro" id="IPR025326">
    <property type="entry name" value="DUF4232"/>
</dbReference>
<feature type="domain" description="DUF4232" evidence="3">
    <location>
        <begin position="235"/>
        <end position="364"/>
    </location>
</feature>
<feature type="region of interest" description="Disordered" evidence="1">
    <location>
        <begin position="197"/>
        <end position="236"/>
    </location>
</feature>
<evidence type="ECO:0000259" key="3">
    <source>
        <dbReference type="Pfam" id="PF14016"/>
    </source>
</evidence>
<keyword evidence="2" id="KW-1133">Transmembrane helix</keyword>
<gene>
    <name evidence="4" type="ORF">GCM10009717_23360</name>
</gene>
<name>A0ABN2QQE1_9MICO</name>
<feature type="compositionally biased region" description="Basic and acidic residues" evidence="1">
    <location>
        <begin position="209"/>
        <end position="226"/>
    </location>
</feature>
<organism evidence="4 5">
    <name type="scientific">Agromyces allii</name>
    <dbReference type="NCBI Taxonomy" id="393607"/>
    <lineage>
        <taxon>Bacteria</taxon>
        <taxon>Bacillati</taxon>
        <taxon>Actinomycetota</taxon>
        <taxon>Actinomycetes</taxon>
        <taxon>Micrococcales</taxon>
        <taxon>Microbacteriaceae</taxon>
        <taxon>Agromyces</taxon>
    </lineage>
</organism>
<evidence type="ECO:0000313" key="4">
    <source>
        <dbReference type="EMBL" id="GAA1956549.1"/>
    </source>
</evidence>
<feature type="transmembrane region" description="Helical" evidence="2">
    <location>
        <begin position="162"/>
        <end position="184"/>
    </location>
</feature>
<keyword evidence="2" id="KW-0472">Membrane</keyword>
<keyword evidence="5" id="KW-1185">Reference proteome</keyword>
<protein>
    <recommendedName>
        <fullName evidence="3">DUF4232 domain-containing protein</fullName>
    </recommendedName>
</protein>
<feature type="transmembrane region" description="Helical" evidence="2">
    <location>
        <begin position="78"/>
        <end position="104"/>
    </location>
</feature>
<accession>A0ABN2QQE1</accession>
<proteinExistence type="predicted"/>
<feature type="transmembrane region" description="Helical" evidence="2">
    <location>
        <begin position="124"/>
        <end position="141"/>
    </location>
</feature>
<evidence type="ECO:0000256" key="2">
    <source>
        <dbReference type="SAM" id="Phobius"/>
    </source>
</evidence>
<sequence>MVSATVGGLWLLVVVLAAGVSLTPFSRVQQAVLPAGVTPYLWSWAPPWPALLPIAGAVAVALVHAAILRIVPVRAPFAATWLATVAAGGVAGLTIDAVLVFGSLVTNGWAMWALDLGSRAAVGAYWGLLYGWIPALVAVRLERRDAVAEASQADEPAVVRRGAPVVVAAIALASLVLLGAAQVLGGEATQAQLRAEELASEPAPVDGAARPDRDAEGDPVPERVDGDGVTGEDGCTPERAMVLVGDVDGATGHRALRFELMNFSEEPCVVEGYPDIAFADQNDHLLDATIAPGSSFMAADPGPMRVEIPAGGSAVAYVGWDANPTQGALVARTVWVAALAGETRGSKPIQSDVIEGSRVEVTAWALPGADAPTP</sequence>
<feature type="transmembrane region" description="Helical" evidence="2">
    <location>
        <begin position="50"/>
        <end position="71"/>
    </location>
</feature>
<evidence type="ECO:0000313" key="5">
    <source>
        <dbReference type="Proteomes" id="UP001499954"/>
    </source>
</evidence>
<reference evidence="4 5" key="1">
    <citation type="journal article" date="2019" name="Int. J. Syst. Evol. Microbiol.">
        <title>The Global Catalogue of Microorganisms (GCM) 10K type strain sequencing project: providing services to taxonomists for standard genome sequencing and annotation.</title>
        <authorList>
            <consortium name="The Broad Institute Genomics Platform"/>
            <consortium name="The Broad Institute Genome Sequencing Center for Infectious Disease"/>
            <person name="Wu L."/>
            <person name="Ma J."/>
        </authorList>
    </citation>
    <scope>NUCLEOTIDE SEQUENCE [LARGE SCALE GENOMIC DNA]</scope>
    <source>
        <strain evidence="4 5">JCM 13584</strain>
    </source>
</reference>
<dbReference type="EMBL" id="BAAAMK010000004">
    <property type="protein sequence ID" value="GAA1956549.1"/>
    <property type="molecule type" value="Genomic_DNA"/>
</dbReference>
<keyword evidence="2" id="KW-0812">Transmembrane</keyword>
<dbReference type="Pfam" id="PF14016">
    <property type="entry name" value="DUF4232"/>
    <property type="match status" value="1"/>
</dbReference>
<dbReference type="Proteomes" id="UP001499954">
    <property type="component" value="Unassembled WGS sequence"/>
</dbReference>